<evidence type="ECO:0000256" key="2">
    <source>
        <dbReference type="ARBA" id="ARBA00005466"/>
    </source>
</evidence>
<dbReference type="InterPro" id="IPR025312">
    <property type="entry name" value="DUF4216"/>
</dbReference>
<keyword evidence="5" id="KW-0274">FAD</keyword>
<dbReference type="Pfam" id="PF13960">
    <property type="entry name" value="DUF4218"/>
    <property type="match status" value="1"/>
</dbReference>
<dbReference type="Pfam" id="PF01565">
    <property type="entry name" value="FAD_binding_4"/>
    <property type="match status" value="1"/>
</dbReference>
<proteinExistence type="inferred from homology"/>
<keyword evidence="4" id="KW-0732">Signal</keyword>
<dbReference type="EMBL" id="JAUIZM010000003">
    <property type="protein sequence ID" value="KAK1393806.1"/>
    <property type="molecule type" value="Genomic_DNA"/>
</dbReference>
<dbReference type="PROSITE" id="PS51387">
    <property type="entry name" value="FAD_PCMH"/>
    <property type="match status" value="1"/>
</dbReference>
<keyword evidence="9" id="KW-1185">Reference proteome</keyword>
<comment type="cofactor">
    <cofactor evidence="1">
        <name>FAD</name>
        <dbReference type="ChEBI" id="CHEBI:57692"/>
    </cofactor>
</comment>
<dbReference type="InterPro" id="IPR036318">
    <property type="entry name" value="FAD-bd_PCMH-like_sf"/>
</dbReference>
<evidence type="ECO:0000313" key="8">
    <source>
        <dbReference type="EMBL" id="KAK1393806.1"/>
    </source>
</evidence>
<evidence type="ECO:0000256" key="4">
    <source>
        <dbReference type="ARBA" id="ARBA00022729"/>
    </source>
</evidence>
<evidence type="ECO:0000256" key="3">
    <source>
        <dbReference type="ARBA" id="ARBA00022630"/>
    </source>
</evidence>
<comment type="caution">
    <text evidence="8">The sequence shown here is derived from an EMBL/GenBank/DDBJ whole genome shotgun (WGS) entry which is preliminary data.</text>
</comment>
<feature type="domain" description="FAD-binding PCMH-type" evidence="7">
    <location>
        <begin position="490"/>
        <end position="664"/>
    </location>
</feature>
<dbReference type="Gene3D" id="3.30.43.10">
    <property type="entry name" value="Uridine Diphospho-n-acetylenolpyruvylglucosamine Reductase, domain 2"/>
    <property type="match status" value="1"/>
</dbReference>
<dbReference type="InterPro" id="IPR016167">
    <property type="entry name" value="FAD-bd_PCMH_sub1"/>
</dbReference>
<dbReference type="SUPFAM" id="SSF56176">
    <property type="entry name" value="FAD-binding/transporter-associated domain-like"/>
    <property type="match status" value="1"/>
</dbReference>
<dbReference type="InterPro" id="IPR016166">
    <property type="entry name" value="FAD-bd_PCMH"/>
</dbReference>
<dbReference type="Proteomes" id="UP001237642">
    <property type="component" value="Unassembled WGS sequence"/>
</dbReference>
<dbReference type="InterPro" id="IPR025452">
    <property type="entry name" value="DUF4218"/>
</dbReference>
<name>A0AAD8IZU9_9APIA</name>
<dbReference type="Gene3D" id="3.40.462.20">
    <property type="match status" value="1"/>
</dbReference>
<dbReference type="Pfam" id="PF13952">
    <property type="entry name" value="DUF4216"/>
    <property type="match status" value="1"/>
</dbReference>
<evidence type="ECO:0000256" key="6">
    <source>
        <dbReference type="ARBA" id="ARBA00023180"/>
    </source>
</evidence>
<dbReference type="Pfam" id="PF08031">
    <property type="entry name" value="BBE"/>
    <property type="match status" value="1"/>
</dbReference>
<organism evidence="8 9">
    <name type="scientific">Heracleum sosnowskyi</name>
    <dbReference type="NCBI Taxonomy" id="360622"/>
    <lineage>
        <taxon>Eukaryota</taxon>
        <taxon>Viridiplantae</taxon>
        <taxon>Streptophyta</taxon>
        <taxon>Embryophyta</taxon>
        <taxon>Tracheophyta</taxon>
        <taxon>Spermatophyta</taxon>
        <taxon>Magnoliopsida</taxon>
        <taxon>eudicotyledons</taxon>
        <taxon>Gunneridae</taxon>
        <taxon>Pentapetalae</taxon>
        <taxon>asterids</taxon>
        <taxon>campanulids</taxon>
        <taxon>Apiales</taxon>
        <taxon>Apiaceae</taxon>
        <taxon>Apioideae</taxon>
        <taxon>apioid superclade</taxon>
        <taxon>Tordylieae</taxon>
        <taxon>Tordyliinae</taxon>
        <taxon>Heracleum</taxon>
    </lineage>
</organism>
<dbReference type="SUPFAM" id="SSF54001">
    <property type="entry name" value="Cysteine proteinases"/>
    <property type="match status" value="1"/>
</dbReference>
<evidence type="ECO:0000259" key="7">
    <source>
        <dbReference type="PROSITE" id="PS51387"/>
    </source>
</evidence>
<dbReference type="Gene3D" id="3.30.465.10">
    <property type="match status" value="1"/>
</dbReference>
<dbReference type="AlphaFoldDB" id="A0AAD8IZU9"/>
<comment type="similarity">
    <text evidence="2">Belongs to the oxygen-dependent FAD-linked oxidoreductase family.</text>
</comment>
<keyword evidence="6" id="KW-0325">Glycoprotein</keyword>
<keyword evidence="3" id="KW-0285">Flavoprotein</keyword>
<evidence type="ECO:0000256" key="5">
    <source>
        <dbReference type="ARBA" id="ARBA00022827"/>
    </source>
</evidence>
<dbReference type="GO" id="GO:0016491">
    <property type="term" value="F:oxidoreductase activity"/>
    <property type="evidence" value="ECO:0007669"/>
    <property type="project" value="InterPro"/>
</dbReference>
<evidence type="ECO:0000256" key="1">
    <source>
        <dbReference type="ARBA" id="ARBA00001974"/>
    </source>
</evidence>
<protein>
    <recommendedName>
        <fullName evidence="7">FAD-binding PCMH-type domain-containing protein</fullName>
    </recommendedName>
</protein>
<accession>A0AAD8IZU9</accession>
<dbReference type="GO" id="GO:0071949">
    <property type="term" value="F:FAD binding"/>
    <property type="evidence" value="ECO:0007669"/>
    <property type="project" value="InterPro"/>
</dbReference>
<dbReference type="InterPro" id="IPR016169">
    <property type="entry name" value="FAD-bd_PCMH_sub2"/>
</dbReference>
<evidence type="ECO:0000313" key="9">
    <source>
        <dbReference type="Proteomes" id="UP001237642"/>
    </source>
</evidence>
<reference evidence="8" key="2">
    <citation type="submission" date="2023-05" db="EMBL/GenBank/DDBJ databases">
        <authorList>
            <person name="Schelkunov M.I."/>
        </authorList>
    </citation>
    <scope>NUCLEOTIDE SEQUENCE</scope>
    <source>
        <strain evidence="8">Hsosn_3</strain>
        <tissue evidence="8">Leaf</tissue>
    </source>
</reference>
<dbReference type="InterPro" id="IPR006094">
    <property type="entry name" value="Oxid_FAD_bind_N"/>
</dbReference>
<sequence length="948" mass="108572">MSTNKEDDAENDRMNEMIEDVEELLVHQPKILENLVDDSKKLLYPGCNDQFTSKVFDPMTLDKLQVDIIVTLCEFEIFLCILKAYMRNRRLPEASIVEGYSVEETIEFCTEYLTSANPIGIPRSRLEGQEVNPYFQEHITDIRRMHHSKSGKWVTNEHNRSFVKWFKDRVMSRYSESPSTISNTLKWLAYGPDMPVISYQGYDVNGYSFYTQCQDNKSTVQNSGVSVEASSTEFERGNSLTSRDIKKSYYRVIEEIWELDYKDFKVALFKCKWCDIKRGVRVDESGFILVDFSRFGYEDDSFIFATQVKQVFYIRDPADTRWSIVLQSKRRILGIDNVEDEEEYNQFDENPHFSIGLPTTVREDNVEHVVIMMKGKGLIIKARRNNRKEFLWYHTEVQCPQQEGGTECGFYVMRYMYDIVMISQKNPNINWKKGLGSRTLLDDNGTAEGFLKCLDQFPNNISSLVYTQQNSTFNPTLLYSINNMRFAKPETPKPLVIVTPVSESQVQSVIYCCKDQNLEMRIRSGGHSFEGLSYVSSVPFVLLDLVNFKTFSFDAATGTALAGSGLTNGELYYNIGKQSDVLGFPSGLWANVGVGGIISGGGYGMMRRKYGLAADNVVDARLIDANGRILNRTLMGEDWFWAIRGGGGGSFGVVLSWNVSLVPVPKIVTVFKVYRSLEQNLTNIFYRFQSVAPKFPKELDIRANGQSIVSGASPRKDNRTMMFQFESLYLGGVDNMLSAMAENFPELGVVREDCFEASWLQAMVYFSNFELRTPPEILLDSTVLPRPAFKSRNDYTQVPIPVQGLEGLWEMMYEIPPQQATLQFTPYGGRMDEISESALPFPHRAGTLYKFNMFVQTHKDEDERIEWIRNLGTYLTPYVSQNPRSAYVNYVDLWMGTNNLNGTTSYQQASGWGKRYFKNNFDRLVKIKTVVDPTNFFRHEQSIPVIST</sequence>
<dbReference type="InterPro" id="IPR012951">
    <property type="entry name" value="BBE"/>
</dbReference>
<dbReference type="PANTHER" id="PTHR32448">
    <property type="entry name" value="OS08G0158400 PROTEIN"/>
    <property type="match status" value="1"/>
</dbReference>
<dbReference type="InterPro" id="IPR038765">
    <property type="entry name" value="Papain-like_cys_pep_sf"/>
</dbReference>
<reference evidence="8" key="1">
    <citation type="submission" date="2023-02" db="EMBL/GenBank/DDBJ databases">
        <title>Genome of toxic invasive species Heracleum sosnowskyi carries increased number of genes despite the absence of recent whole-genome duplications.</title>
        <authorList>
            <person name="Schelkunov M."/>
            <person name="Shtratnikova V."/>
            <person name="Makarenko M."/>
            <person name="Klepikova A."/>
            <person name="Omelchenko D."/>
            <person name="Novikova G."/>
            <person name="Obukhova E."/>
            <person name="Bogdanov V."/>
            <person name="Penin A."/>
            <person name="Logacheva M."/>
        </authorList>
    </citation>
    <scope>NUCLEOTIDE SEQUENCE</scope>
    <source>
        <strain evidence="8">Hsosn_3</strain>
        <tissue evidence="8">Leaf</tissue>
    </source>
</reference>
<gene>
    <name evidence="8" type="ORF">POM88_012862</name>
</gene>